<dbReference type="RefSeq" id="WP_380847519.1">
    <property type="nucleotide sequence ID" value="NZ_JBHSFP010000029.1"/>
</dbReference>
<dbReference type="NCBIfam" id="TIGR04474">
    <property type="entry name" value="tcm_partner"/>
    <property type="match status" value="1"/>
</dbReference>
<proteinExistence type="predicted"/>
<dbReference type="EMBL" id="JBHSFP010000029">
    <property type="protein sequence ID" value="MFC4535281.1"/>
    <property type="molecule type" value="Genomic_DNA"/>
</dbReference>
<comment type="caution">
    <text evidence="1">The sequence shown here is derived from an EMBL/GenBank/DDBJ whole genome shotgun (WGS) entry which is preliminary data.</text>
</comment>
<protein>
    <submittedName>
        <fullName evidence="1">Three-Cys-motif partner protein TcmP</fullName>
    </submittedName>
</protein>
<dbReference type="Proteomes" id="UP001596004">
    <property type="component" value="Unassembled WGS sequence"/>
</dbReference>
<gene>
    <name evidence="1" type="primary">tcmP</name>
    <name evidence="1" type="ORF">ACFO60_31345</name>
</gene>
<keyword evidence="2" id="KW-1185">Reference proteome</keyword>
<sequence length="387" mass="43860">MDKMLSLCEEDMQEVVRLGQPQPLLWRSEPRTLLKHHLYRQYLYCWMGKICQTFDRAAIVDAFAGPGEYKDGVAGSSIVIAKAYLEHSAHPRFKELALLCLEKRQDRRDHLVEQIDKIPRPAKFKPVVFPPGEAVDSFAELDAFAHHGDPARPTLWILDPFDISSVPFDLVKLCLARPRDEVLITWFADEIFRFCTDTSKHRALDRHFGHAEWRHALQVNGELRRKEALQRAYLTGLESLPGVKAKAFSISSKNASARYSLVFATHSIKGLECFNAARWQMDPMLGKSASEKIPIEQEGLFATADVSGLRVWLETLAGKAQQFEQLLEKTISLGFKETHLRATLDEMATEGLAVRERPLDYSRSPWPPGSIIRFYAPALDISADVST</sequence>
<dbReference type="InterPro" id="IPR031009">
    <property type="entry name" value="Tcm_partner"/>
</dbReference>
<accession>A0ABV9CQ36</accession>
<reference evidence="2" key="1">
    <citation type="journal article" date="2019" name="Int. J. Syst. Evol. Microbiol.">
        <title>The Global Catalogue of Microorganisms (GCM) 10K type strain sequencing project: providing services to taxonomists for standard genome sequencing and annotation.</title>
        <authorList>
            <consortium name="The Broad Institute Genomics Platform"/>
            <consortium name="The Broad Institute Genome Sequencing Center for Infectious Disease"/>
            <person name="Wu L."/>
            <person name="Ma J."/>
        </authorList>
    </citation>
    <scope>NUCLEOTIDE SEQUENCE [LARGE SCALE GENOMIC DNA]</scope>
    <source>
        <strain evidence="2">CGMCC 4.7132</strain>
    </source>
</reference>
<name>A0ABV9CQ36_9ACTN</name>
<organism evidence="1 2">
    <name type="scientific">Sphaerisporangium dianthi</name>
    <dbReference type="NCBI Taxonomy" id="1436120"/>
    <lineage>
        <taxon>Bacteria</taxon>
        <taxon>Bacillati</taxon>
        <taxon>Actinomycetota</taxon>
        <taxon>Actinomycetes</taxon>
        <taxon>Streptosporangiales</taxon>
        <taxon>Streptosporangiaceae</taxon>
        <taxon>Sphaerisporangium</taxon>
    </lineage>
</organism>
<evidence type="ECO:0000313" key="1">
    <source>
        <dbReference type="EMBL" id="MFC4535281.1"/>
    </source>
</evidence>
<evidence type="ECO:0000313" key="2">
    <source>
        <dbReference type="Proteomes" id="UP001596004"/>
    </source>
</evidence>